<dbReference type="InterPro" id="IPR002347">
    <property type="entry name" value="SDR_fam"/>
</dbReference>
<dbReference type="RefSeq" id="WP_286652148.1">
    <property type="nucleotide sequence ID" value="NZ_JACAGK010000064.1"/>
</dbReference>
<reference evidence="4" key="1">
    <citation type="submission" date="2020-06" db="EMBL/GenBank/DDBJ databases">
        <authorList>
            <person name="Dong N."/>
        </authorList>
    </citation>
    <scope>NUCLEOTIDE SEQUENCE</scope>
    <source>
        <strain evidence="4">R1692</strain>
    </source>
</reference>
<protein>
    <submittedName>
        <fullName evidence="4">SDR family NAD(P)-dependent oxidoreductase</fullName>
    </submittedName>
</protein>
<dbReference type="PRINTS" id="PR00080">
    <property type="entry name" value="SDRFAMILY"/>
</dbReference>
<dbReference type="InterPro" id="IPR036291">
    <property type="entry name" value="NAD(P)-bd_dom_sf"/>
</dbReference>
<dbReference type="InterPro" id="IPR020904">
    <property type="entry name" value="Sc_DH/Rdtase_CS"/>
</dbReference>
<name>A0ABT7NS26_9SPHI</name>
<dbReference type="CDD" id="cd05233">
    <property type="entry name" value="SDR_c"/>
    <property type="match status" value="1"/>
</dbReference>
<comment type="similarity">
    <text evidence="1 3">Belongs to the short-chain dehydrogenases/reductases (SDR) family.</text>
</comment>
<dbReference type="EMBL" id="JACAGK010000064">
    <property type="protein sequence ID" value="MDM1049955.1"/>
    <property type="molecule type" value="Genomic_DNA"/>
</dbReference>
<evidence type="ECO:0000256" key="2">
    <source>
        <dbReference type="ARBA" id="ARBA00023002"/>
    </source>
</evidence>
<comment type="caution">
    <text evidence="4">The sequence shown here is derived from an EMBL/GenBank/DDBJ whole genome shotgun (WGS) entry which is preliminary data.</text>
</comment>
<organism evidence="4 5">
    <name type="scientific">Sphingobacterium hotanense</name>
    <dbReference type="NCBI Taxonomy" id="649196"/>
    <lineage>
        <taxon>Bacteria</taxon>
        <taxon>Pseudomonadati</taxon>
        <taxon>Bacteroidota</taxon>
        <taxon>Sphingobacteriia</taxon>
        <taxon>Sphingobacteriales</taxon>
        <taxon>Sphingobacteriaceae</taxon>
        <taxon>Sphingobacterium</taxon>
    </lineage>
</organism>
<proteinExistence type="inferred from homology"/>
<keyword evidence="5" id="KW-1185">Reference proteome</keyword>
<dbReference type="PRINTS" id="PR00081">
    <property type="entry name" value="GDHRDH"/>
</dbReference>
<sequence length="242" mass="26709">MRKTKIFLTGGTAGIGKATTLHLLRQGFEVFIIGRDEKKLKELLQNCKELGVEDRIAHELQDLTDQTALQALLDSVWDAHGPFDVLINNAGVGFRSVVEGAPHDLVYMTKTNLDAYLLLSSFFAKKMIAHKIEGDIINIGSMSSDTRDAGSSGYVASKAGIQGFTEALRKEINPHNVRVTLIEPGSVGTDMPSTTLEQEEELQEKHEMLKAADIARLISFVIAQDRRVNIAEIKVKPLRQII</sequence>
<dbReference type="PANTHER" id="PTHR43115">
    <property type="entry name" value="DEHYDROGENASE/REDUCTASE SDR FAMILY MEMBER 11"/>
    <property type="match status" value="1"/>
</dbReference>
<evidence type="ECO:0000256" key="3">
    <source>
        <dbReference type="RuleBase" id="RU000363"/>
    </source>
</evidence>
<dbReference type="PROSITE" id="PS00061">
    <property type="entry name" value="ADH_SHORT"/>
    <property type="match status" value="1"/>
</dbReference>
<keyword evidence="2" id="KW-0560">Oxidoreductase</keyword>
<dbReference type="Proteomes" id="UP001170954">
    <property type="component" value="Unassembled WGS sequence"/>
</dbReference>
<evidence type="ECO:0000313" key="5">
    <source>
        <dbReference type="Proteomes" id="UP001170954"/>
    </source>
</evidence>
<dbReference type="SUPFAM" id="SSF51735">
    <property type="entry name" value="NAD(P)-binding Rossmann-fold domains"/>
    <property type="match status" value="1"/>
</dbReference>
<reference evidence="4" key="2">
    <citation type="journal article" date="2022" name="Sci. Total Environ.">
        <title>Prevalence, transmission, and molecular epidemiology of tet(X)-positive bacteria among humans, animals, and environmental niches in China: An epidemiological, and genomic-based study.</title>
        <authorList>
            <person name="Dong N."/>
            <person name="Zeng Y."/>
            <person name="Cai C."/>
            <person name="Sun C."/>
            <person name="Lu J."/>
            <person name="Liu C."/>
            <person name="Zhou H."/>
            <person name="Sun Q."/>
            <person name="Shu L."/>
            <person name="Wang H."/>
            <person name="Wang Y."/>
            <person name="Wang S."/>
            <person name="Wu C."/>
            <person name="Chan E.W."/>
            <person name="Chen G."/>
            <person name="Shen Z."/>
            <person name="Chen S."/>
            <person name="Zhang R."/>
        </authorList>
    </citation>
    <scope>NUCLEOTIDE SEQUENCE</scope>
    <source>
        <strain evidence="4">R1692</strain>
    </source>
</reference>
<dbReference type="Gene3D" id="3.40.50.720">
    <property type="entry name" value="NAD(P)-binding Rossmann-like Domain"/>
    <property type="match status" value="1"/>
</dbReference>
<evidence type="ECO:0000313" key="4">
    <source>
        <dbReference type="EMBL" id="MDM1049955.1"/>
    </source>
</evidence>
<dbReference type="PANTHER" id="PTHR43115:SF4">
    <property type="entry name" value="DEHYDROGENASE_REDUCTASE SDR FAMILY MEMBER 11"/>
    <property type="match status" value="1"/>
</dbReference>
<accession>A0ABT7NS26</accession>
<evidence type="ECO:0000256" key="1">
    <source>
        <dbReference type="ARBA" id="ARBA00006484"/>
    </source>
</evidence>
<dbReference type="Pfam" id="PF00106">
    <property type="entry name" value="adh_short"/>
    <property type="match status" value="1"/>
</dbReference>
<gene>
    <name evidence="4" type="ORF">HX018_17075</name>
</gene>